<comment type="caution">
    <text evidence="1">The sequence shown here is derived from an EMBL/GenBank/DDBJ whole genome shotgun (WGS) entry which is preliminary data.</text>
</comment>
<organism evidence="1 2">
    <name type="scientific">Streptomyces himalayensis subsp. himalayensis</name>
    <dbReference type="NCBI Taxonomy" id="2756131"/>
    <lineage>
        <taxon>Bacteria</taxon>
        <taxon>Bacillati</taxon>
        <taxon>Actinomycetota</taxon>
        <taxon>Actinomycetes</taxon>
        <taxon>Kitasatosporales</taxon>
        <taxon>Streptomycetaceae</taxon>
        <taxon>Streptomyces</taxon>
        <taxon>Streptomyces himalayensis</taxon>
    </lineage>
</organism>
<reference evidence="1 2" key="1">
    <citation type="submission" date="2020-07" db="EMBL/GenBank/DDBJ databases">
        <title>Streptomyces isolated from Indian soil.</title>
        <authorList>
            <person name="Mandal S."/>
            <person name="Maiti P.K."/>
        </authorList>
    </citation>
    <scope>NUCLEOTIDE SEQUENCE [LARGE SCALE GENOMIC DNA]</scope>
    <source>
        <strain evidence="1 2">PSKA28</strain>
    </source>
</reference>
<name>A0A7W0DRT8_9ACTN</name>
<dbReference type="Proteomes" id="UP000545761">
    <property type="component" value="Unassembled WGS sequence"/>
</dbReference>
<dbReference type="AlphaFoldDB" id="A0A7W0DRT8"/>
<gene>
    <name evidence="1" type="ORF">H1D24_30860</name>
</gene>
<evidence type="ECO:0000313" key="1">
    <source>
        <dbReference type="EMBL" id="MBA2950080.1"/>
    </source>
</evidence>
<protein>
    <submittedName>
        <fullName evidence="1">Uncharacterized protein</fullName>
    </submittedName>
</protein>
<evidence type="ECO:0000313" key="2">
    <source>
        <dbReference type="Proteomes" id="UP000545761"/>
    </source>
</evidence>
<sequence length="412" mass="46168">MRRRRVAIVLVVGVVVWQAIVGALTAGWAVLALLTGLWGVYLVERYLAQLRLNALMAGELHAPPTAVQAHALPYFYERRRNGDRHRFLGAGLQAWQEAVIGIDVEPAPESQDDEYDRAWTLTGPSSPAQNPGQPDMAEVAKAVLDALTKHNKPVARKPLKHFTAAQLHAHIARRLDDPAPSHHRDHPKLRVEVIGIAGIHNKRWDQIGDDAWRSLHTLALDNIGDKPAEEIARRYIWARVTAWNGDLVAAVLVNFAYQGGFLRVTVRPHIMGPLNPQVAGLKPADPRSLKWLGRTAFNALGDVYVGLDWLIRRKARKRPELDPGSGPVSLREVYSVRWLEDMHMHDDARYYVQMMQRRVFDSTEIFLRDHNVDIAAYRQQSTAIYNFGVMNGGTMTGAVQATPFSVNPSMTN</sequence>
<accession>A0A7W0DRT8</accession>
<dbReference type="EMBL" id="JACEHE010000024">
    <property type="protein sequence ID" value="MBA2950080.1"/>
    <property type="molecule type" value="Genomic_DNA"/>
</dbReference>
<proteinExistence type="predicted"/>